<accession>A0AAN9AIL5</accession>
<dbReference type="InterPro" id="IPR019534">
    <property type="entry name" value="DUF2452"/>
</dbReference>
<organism evidence="1 2">
    <name type="scientific">Littorina saxatilis</name>
    <dbReference type="NCBI Taxonomy" id="31220"/>
    <lineage>
        <taxon>Eukaryota</taxon>
        <taxon>Metazoa</taxon>
        <taxon>Spiralia</taxon>
        <taxon>Lophotrochozoa</taxon>
        <taxon>Mollusca</taxon>
        <taxon>Gastropoda</taxon>
        <taxon>Caenogastropoda</taxon>
        <taxon>Littorinimorpha</taxon>
        <taxon>Littorinoidea</taxon>
        <taxon>Littorinidae</taxon>
        <taxon>Littorina</taxon>
    </lineage>
</organism>
<reference evidence="1 2" key="1">
    <citation type="submission" date="2024-02" db="EMBL/GenBank/DDBJ databases">
        <title>Chromosome-scale genome assembly of the rough periwinkle Littorina saxatilis.</title>
        <authorList>
            <person name="De Jode A."/>
            <person name="Faria R."/>
            <person name="Formenti G."/>
            <person name="Sims Y."/>
            <person name="Smith T.P."/>
            <person name="Tracey A."/>
            <person name="Wood J.M.D."/>
            <person name="Zagrodzka Z.B."/>
            <person name="Johannesson K."/>
            <person name="Butlin R.K."/>
            <person name="Leder E.H."/>
        </authorList>
    </citation>
    <scope>NUCLEOTIDE SEQUENCE [LARGE SCALE GENOMIC DNA]</scope>
    <source>
        <strain evidence="1">Snail1</strain>
        <tissue evidence="1">Muscle</tissue>
    </source>
</reference>
<dbReference type="AlphaFoldDB" id="A0AAN9AIL5"/>
<gene>
    <name evidence="1" type="ORF">V1264_021569</name>
</gene>
<dbReference type="Proteomes" id="UP001374579">
    <property type="component" value="Unassembled WGS sequence"/>
</dbReference>
<evidence type="ECO:0008006" key="3">
    <source>
        <dbReference type="Google" id="ProtNLM"/>
    </source>
</evidence>
<dbReference type="PANTHER" id="PTHR14553">
    <property type="entry name" value="UNCHARACTERIZED PROTEIN C1ORF50"/>
    <property type="match status" value="1"/>
</dbReference>
<comment type="caution">
    <text evidence="1">The sequence shown here is derived from an EMBL/GenBank/DDBJ whole genome shotgun (WGS) entry which is preliminary data.</text>
</comment>
<name>A0AAN9AIL5_9CAEN</name>
<dbReference type="EMBL" id="JBAMIC010004070">
    <property type="protein sequence ID" value="KAK7087531.1"/>
    <property type="molecule type" value="Genomic_DNA"/>
</dbReference>
<dbReference type="PANTHER" id="PTHR14553:SF1">
    <property type="entry name" value="SIMILAR TO CHROMOSOME 1 OPEN READING FRAME 50"/>
    <property type="match status" value="1"/>
</dbReference>
<proteinExistence type="predicted"/>
<evidence type="ECO:0000313" key="1">
    <source>
        <dbReference type="EMBL" id="KAK7087531.1"/>
    </source>
</evidence>
<keyword evidence="2" id="KW-1185">Reference proteome</keyword>
<dbReference type="Pfam" id="PF10504">
    <property type="entry name" value="DUF2452"/>
    <property type="match status" value="1"/>
</dbReference>
<protein>
    <recommendedName>
        <fullName evidence="3">DUF2452 domain-containing protein</fullName>
    </recommendedName>
</protein>
<evidence type="ECO:0000313" key="2">
    <source>
        <dbReference type="Proteomes" id="UP001374579"/>
    </source>
</evidence>
<sequence length="198" mass="22161">MEPTNTQAVALVERSERPMGVQLVSSKKAGKTSSPTDIVELAKQVQKADEFTRANACSKLTIIADQIRYLQEQAKKALETASRDNQLHHAACNLVKRPGTMYYLYERESGQQYLSILSPQEWGASCPHEFVGAFRLEYDMSWTPIDDVEKRGEEIALMDKIYNAQKAITDTQFTLQGKMNTSSSTAQIKDVSEGHSSH</sequence>